<keyword evidence="4" id="KW-0217">Developmental protein</keyword>
<dbReference type="InterPro" id="IPR024970">
    <property type="entry name" value="Maelstrom"/>
</dbReference>
<evidence type="ECO:0000259" key="11">
    <source>
        <dbReference type="Pfam" id="PF09011"/>
    </source>
</evidence>
<dbReference type="Pfam" id="PF13017">
    <property type="entry name" value="Maelstrom"/>
    <property type="match status" value="1"/>
</dbReference>
<feature type="domain" description="Maelstrom" evidence="12">
    <location>
        <begin position="133"/>
        <end position="333"/>
    </location>
</feature>
<dbReference type="InterPro" id="IPR009071">
    <property type="entry name" value="HMG_box_dom"/>
</dbReference>
<name>A0AAV4S479_9ARAC</name>
<evidence type="ECO:0000313" key="13">
    <source>
        <dbReference type="EMBL" id="GIY27222.1"/>
    </source>
</evidence>
<keyword evidence="10" id="KW-0469">Meiosis</keyword>
<dbReference type="Pfam" id="PF09011">
    <property type="entry name" value="HMG_box_2"/>
    <property type="match status" value="1"/>
</dbReference>
<dbReference type="InterPro" id="IPR039259">
    <property type="entry name" value="Protein_maelstrom"/>
</dbReference>
<evidence type="ECO:0000256" key="9">
    <source>
        <dbReference type="ARBA" id="ARBA00023242"/>
    </source>
</evidence>
<evidence type="ECO:0000256" key="2">
    <source>
        <dbReference type="ARBA" id="ARBA00004496"/>
    </source>
</evidence>
<evidence type="ECO:0000256" key="1">
    <source>
        <dbReference type="ARBA" id="ARBA00004123"/>
    </source>
</evidence>
<dbReference type="GO" id="GO:0005634">
    <property type="term" value="C:nucleus"/>
    <property type="evidence" value="ECO:0007669"/>
    <property type="project" value="UniProtKB-SubCell"/>
</dbReference>
<feature type="domain" description="HMG box" evidence="11">
    <location>
        <begin position="4"/>
        <end position="63"/>
    </location>
</feature>
<evidence type="ECO:0000256" key="5">
    <source>
        <dbReference type="ARBA" id="ARBA00022490"/>
    </source>
</evidence>
<gene>
    <name evidence="13" type="primary">MAEL</name>
    <name evidence="13" type="ORF">CDAR_54651</name>
</gene>
<dbReference type="PANTHER" id="PTHR21358:SF4">
    <property type="entry name" value="PROTEIN MAELSTROM HOMOLOG"/>
    <property type="match status" value="1"/>
</dbReference>
<organism evidence="13 14">
    <name type="scientific">Caerostris darwini</name>
    <dbReference type="NCBI Taxonomy" id="1538125"/>
    <lineage>
        <taxon>Eukaryota</taxon>
        <taxon>Metazoa</taxon>
        <taxon>Ecdysozoa</taxon>
        <taxon>Arthropoda</taxon>
        <taxon>Chelicerata</taxon>
        <taxon>Arachnida</taxon>
        <taxon>Araneae</taxon>
        <taxon>Araneomorphae</taxon>
        <taxon>Entelegynae</taxon>
        <taxon>Araneoidea</taxon>
        <taxon>Araneidae</taxon>
        <taxon>Caerostris</taxon>
    </lineage>
</organism>
<evidence type="ECO:0000256" key="10">
    <source>
        <dbReference type="ARBA" id="ARBA00023254"/>
    </source>
</evidence>
<evidence type="ECO:0000259" key="12">
    <source>
        <dbReference type="Pfam" id="PF13017"/>
    </source>
</evidence>
<sequence length="418" mass="47991">MAPKNKKKNSFYFFMKEIQDREAAKGVKIPMNSMATYAHPLWVKLTAQERERYEEMARSHKNDSVSRAGKLASDGTNIEANAREVEELEKYENWMKQQIRSYVNSDCIPKTEFKEITSRKMFYFMSFNILCRTESDYIPIELGLVEYSIRHGIHRELQMLIHPGRIPTGYTGQAKRLSEEVHCIDIFQGEEESIKDAREIYRAIKTFINPHDADEYPPMFCIEEDIERNNGCLLWLANQARDSETFEIWNAKYLLLELRAGVDAALPSLIIADDLITKTSFNYNSLARCEFHDEKDCHNCALAYCKRLCYLISDAVCSLYDITLTAKHIPTRASEKKDYVVTTFNDASFIDKSGRTRLDKPQSYYQNKVVNAASNSVLNASQKTAASCVSEQMARLNLEMPTATVPGHGIGRGQRRKN</sequence>
<accession>A0AAV4S479</accession>
<dbReference type="InterPro" id="IPR036910">
    <property type="entry name" value="HMG_box_dom_sf"/>
</dbReference>
<keyword evidence="14" id="KW-1185">Reference proteome</keyword>
<dbReference type="Proteomes" id="UP001054837">
    <property type="component" value="Unassembled WGS sequence"/>
</dbReference>
<comment type="similarity">
    <text evidence="3">Belongs to the maelstrom family.</text>
</comment>
<evidence type="ECO:0000256" key="6">
    <source>
        <dbReference type="ARBA" id="ARBA00022782"/>
    </source>
</evidence>
<evidence type="ECO:0000313" key="14">
    <source>
        <dbReference type="Proteomes" id="UP001054837"/>
    </source>
</evidence>
<keyword evidence="8" id="KW-0943">RNA-mediated gene silencing</keyword>
<dbReference type="GO" id="GO:0043565">
    <property type="term" value="F:sequence-specific DNA binding"/>
    <property type="evidence" value="ECO:0007669"/>
    <property type="project" value="TreeGrafter"/>
</dbReference>
<dbReference type="PANTHER" id="PTHR21358">
    <property type="entry name" value="PROTEIN MAELSTROM HOMOLOG"/>
    <property type="match status" value="1"/>
</dbReference>
<dbReference type="CDD" id="cd21992">
    <property type="entry name" value="HMG-box_MAEL"/>
    <property type="match status" value="1"/>
</dbReference>
<reference evidence="13 14" key="1">
    <citation type="submission" date="2021-06" db="EMBL/GenBank/DDBJ databases">
        <title>Caerostris darwini draft genome.</title>
        <authorList>
            <person name="Kono N."/>
            <person name="Arakawa K."/>
        </authorList>
    </citation>
    <scope>NUCLEOTIDE SEQUENCE [LARGE SCALE GENOMIC DNA]</scope>
</reference>
<keyword evidence="9" id="KW-0539">Nucleus</keyword>
<comment type="caution">
    <text evidence="13">The sequence shown here is derived from an EMBL/GenBank/DDBJ whole genome shotgun (WGS) entry which is preliminary data.</text>
</comment>
<dbReference type="Gene3D" id="1.10.30.10">
    <property type="entry name" value="High mobility group box domain"/>
    <property type="match status" value="1"/>
</dbReference>
<dbReference type="GO" id="GO:0007283">
    <property type="term" value="P:spermatogenesis"/>
    <property type="evidence" value="ECO:0007669"/>
    <property type="project" value="TreeGrafter"/>
</dbReference>
<comment type="subcellular location">
    <subcellularLocation>
        <location evidence="2">Cytoplasm</location>
    </subcellularLocation>
    <subcellularLocation>
        <location evidence="1">Nucleus</location>
    </subcellularLocation>
</comment>
<dbReference type="GO" id="GO:0045892">
    <property type="term" value="P:negative regulation of DNA-templated transcription"/>
    <property type="evidence" value="ECO:0007669"/>
    <property type="project" value="TreeGrafter"/>
</dbReference>
<dbReference type="GO" id="GO:0034587">
    <property type="term" value="P:piRNA processing"/>
    <property type="evidence" value="ECO:0007669"/>
    <property type="project" value="TreeGrafter"/>
</dbReference>
<dbReference type="SUPFAM" id="SSF47095">
    <property type="entry name" value="HMG-box"/>
    <property type="match status" value="1"/>
</dbReference>
<protein>
    <submittedName>
        <fullName evidence="13">Protein maelstrom</fullName>
    </submittedName>
</protein>
<dbReference type="EMBL" id="BPLQ01007034">
    <property type="protein sequence ID" value="GIY27222.1"/>
    <property type="molecule type" value="Genomic_DNA"/>
</dbReference>
<keyword evidence="5" id="KW-0963">Cytoplasm</keyword>
<dbReference type="GO" id="GO:0060964">
    <property type="term" value="P:regulation of miRNA-mediated gene silencing"/>
    <property type="evidence" value="ECO:0007669"/>
    <property type="project" value="InterPro"/>
</dbReference>
<dbReference type="GO" id="GO:0043186">
    <property type="term" value="C:P granule"/>
    <property type="evidence" value="ECO:0007669"/>
    <property type="project" value="TreeGrafter"/>
</dbReference>
<evidence type="ECO:0000256" key="7">
    <source>
        <dbReference type="ARBA" id="ARBA00023125"/>
    </source>
</evidence>
<keyword evidence="7" id="KW-0238">DNA-binding</keyword>
<evidence type="ECO:0000256" key="8">
    <source>
        <dbReference type="ARBA" id="ARBA00023158"/>
    </source>
</evidence>
<evidence type="ECO:0000256" key="4">
    <source>
        <dbReference type="ARBA" id="ARBA00022473"/>
    </source>
</evidence>
<dbReference type="AlphaFoldDB" id="A0AAV4S479"/>
<proteinExistence type="inferred from homology"/>
<dbReference type="GO" id="GO:0030154">
    <property type="term" value="P:cell differentiation"/>
    <property type="evidence" value="ECO:0007669"/>
    <property type="project" value="UniProtKB-KW"/>
</dbReference>
<evidence type="ECO:0000256" key="3">
    <source>
        <dbReference type="ARBA" id="ARBA00007057"/>
    </source>
</evidence>
<dbReference type="GO" id="GO:0007140">
    <property type="term" value="P:male meiotic nuclear division"/>
    <property type="evidence" value="ECO:0007669"/>
    <property type="project" value="TreeGrafter"/>
</dbReference>
<keyword evidence="6" id="KW-0221">Differentiation</keyword>